<feature type="region of interest" description="Disordered" evidence="11">
    <location>
        <begin position="736"/>
        <end position="827"/>
    </location>
</feature>
<dbReference type="PANTHER" id="PTHR23389:SF6">
    <property type="entry name" value="REPLICATION FACTOR C SUBUNIT 1"/>
    <property type="match status" value="1"/>
</dbReference>
<dbReference type="Gene3D" id="1.20.272.10">
    <property type="match status" value="1"/>
</dbReference>
<organism evidence="13 14">
    <name type="scientific">Pichia kluyveri</name>
    <name type="common">Yeast</name>
    <dbReference type="NCBI Taxonomy" id="36015"/>
    <lineage>
        <taxon>Eukaryota</taxon>
        <taxon>Fungi</taxon>
        <taxon>Dikarya</taxon>
        <taxon>Ascomycota</taxon>
        <taxon>Saccharomycotina</taxon>
        <taxon>Pichiomycetes</taxon>
        <taxon>Pichiales</taxon>
        <taxon>Pichiaceae</taxon>
        <taxon>Pichia</taxon>
    </lineage>
</organism>
<dbReference type="GO" id="GO:0005634">
    <property type="term" value="C:nucleus"/>
    <property type="evidence" value="ECO:0007669"/>
    <property type="project" value="UniProtKB-SubCell"/>
</dbReference>
<protein>
    <recommendedName>
        <fullName evidence="3 10">Replication factor C subunit 1</fullName>
    </recommendedName>
</protein>
<evidence type="ECO:0000256" key="1">
    <source>
        <dbReference type="ARBA" id="ARBA00004123"/>
    </source>
</evidence>
<dbReference type="GO" id="GO:0006271">
    <property type="term" value="P:DNA strand elongation involved in DNA replication"/>
    <property type="evidence" value="ECO:0007669"/>
    <property type="project" value="UniProtKB-ARBA"/>
</dbReference>
<dbReference type="InterPro" id="IPR003593">
    <property type="entry name" value="AAA+_ATPase"/>
</dbReference>
<dbReference type="InterPro" id="IPR036420">
    <property type="entry name" value="BRCT_dom_sf"/>
</dbReference>
<dbReference type="InterPro" id="IPR012178">
    <property type="entry name" value="RFC1"/>
</dbReference>
<dbReference type="GO" id="GO:0006281">
    <property type="term" value="P:DNA repair"/>
    <property type="evidence" value="ECO:0007669"/>
    <property type="project" value="InterPro"/>
</dbReference>
<dbReference type="FunFam" id="3.40.50.10190:FF:000001">
    <property type="entry name" value="Replication factor C subunit 1"/>
    <property type="match status" value="1"/>
</dbReference>
<dbReference type="GO" id="GO:0003689">
    <property type="term" value="F:DNA clamp loader activity"/>
    <property type="evidence" value="ECO:0007669"/>
    <property type="project" value="UniProtKB-UniRule"/>
</dbReference>
<sequence>MAVIDDFFGKKTVQQNKSKRKPSENITQSSPQKKQKSVNSTTSSSSLLSADDILKTIPDADPSLLELSPDAEKLNYFQLKAKRESNPTLNNTTTTTTDINDIPEGRENCLNGLTIVFTGVLPNLDRDQCEQLAQRYGAKITKSISGKTSLVVIGNDAGPSKLKKIKSLKTKCIDESGFIQLITKMPADGGSGEAAIKELNKKKEIENEIKKEIEEEQRLEEQNAVKKQSSNKPSFSSSSSSAPAQPKVVDKNTQLWTDKYSPTDLKHICGNKSNVELLKNWLENWFNTKHDLKGSTINDFKAVLISGPPGIGKTTAATLISKLLGYEVIEKNASDFRSKKILNDNLKVCLDNTSIKGFFDHNNDNMNKKKFVLLMDEVDGMSSGDNGGVSQIAQFCRTTKTPMILICNDKSLPKMRTLDKCCFDLTWRRPSSREMKSRLMSIAHRENLKLDPNLIDQLVSITHNDIRQIINIMSTVSRNQNSLNHGNLNNMQNSWEKEVSLKPFDIVGKLLSNNRLSINEKISLYFNDMDIVPLMIHENYKMTQPVGGNGGGSSNSSLNHLKLLDEASDLISESDIVNSKIRSGEQLWSLLPFHAILSTIYPSFKIQGQITNRINFTSWLGQNSKKMKFDRIVQNLQYHTCIKTKSNNDDLRLDYIPFLKDKLINPIAENGNDGIETVLKFMDEYYLTKEDFDNILELSVHGSRKIEDKYKKVPTSVKSAFTRKYNSYIHPTVIYKTGDSVGKGGSNRLPRGDSEGSMEGEDGDVDVERDGDNDESDDKDDDISRDSLIKSKTRPSVGKAGAKGSAKSNTKRTTGGSKAGNSRKSRT</sequence>
<keyword evidence="5 10" id="KW-0235">DNA replication</keyword>
<gene>
    <name evidence="13" type="ORF">DAPK24_051920</name>
</gene>
<evidence type="ECO:0000256" key="4">
    <source>
        <dbReference type="ARBA" id="ARBA00022553"/>
    </source>
</evidence>
<dbReference type="AlphaFoldDB" id="A0AAV5RAL5"/>
<dbReference type="GO" id="GO:0016887">
    <property type="term" value="F:ATP hydrolysis activity"/>
    <property type="evidence" value="ECO:0007669"/>
    <property type="project" value="InterPro"/>
</dbReference>
<proteinExistence type="inferred from homology"/>
<dbReference type="SMART" id="SM00292">
    <property type="entry name" value="BRCT"/>
    <property type="match status" value="1"/>
</dbReference>
<dbReference type="FunFam" id="3.40.50.300:FF:000395">
    <property type="entry name" value="Replication factor C subunit 1"/>
    <property type="match status" value="1"/>
</dbReference>
<keyword evidence="14" id="KW-1185">Reference proteome</keyword>
<dbReference type="FunFam" id="1.20.272.10:FF:000005">
    <property type="entry name" value="Replication factor C subunit 1"/>
    <property type="match status" value="1"/>
</dbReference>
<evidence type="ECO:0000256" key="5">
    <source>
        <dbReference type="ARBA" id="ARBA00022705"/>
    </source>
</evidence>
<feature type="region of interest" description="Disordered" evidence="11">
    <location>
        <begin position="1"/>
        <end position="44"/>
    </location>
</feature>
<dbReference type="PIRSF" id="PIRSF036578">
    <property type="entry name" value="RFC1"/>
    <property type="match status" value="1"/>
</dbReference>
<dbReference type="Pfam" id="PF00533">
    <property type="entry name" value="BRCT"/>
    <property type="match status" value="1"/>
</dbReference>
<dbReference type="CDD" id="cd00009">
    <property type="entry name" value="AAA"/>
    <property type="match status" value="1"/>
</dbReference>
<evidence type="ECO:0000256" key="3">
    <source>
        <dbReference type="ARBA" id="ARBA00020401"/>
    </source>
</evidence>
<evidence type="ECO:0000256" key="8">
    <source>
        <dbReference type="ARBA" id="ARBA00023125"/>
    </source>
</evidence>
<feature type="compositionally biased region" description="Low complexity" evidence="11">
    <location>
        <begin position="226"/>
        <end position="247"/>
    </location>
</feature>
<keyword evidence="7 10" id="KW-0067">ATP-binding</keyword>
<comment type="similarity">
    <text evidence="2 10">Belongs to the activator 1 large subunit family.</text>
</comment>
<evidence type="ECO:0000313" key="13">
    <source>
        <dbReference type="EMBL" id="GMM48594.1"/>
    </source>
</evidence>
<dbReference type="SUPFAM" id="SSF52540">
    <property type="entry name" value="P-loop containing nucleoside triphosphate hydrolases"/>
    <property type="match status" value="1"/>
</dbReference>
<accession>A0AAV5RAL5</accession>
<dbReference type="PRINTS" id="PR00364">
    <property type="entry name" value="DISEASERSIST"/>
</dbReference>
<dbReference type="InterPro" id="IPR001357">
    <property type="entry name" value="BRCT_dom"/>
</dbReference>
<evidence type="ECO:0000256" key="7">
    <source>
        <dbReference type="ARBA" id="ARBA00022840"/>
    </source>
</evidence>
<name>A0AAV5RAL5_PICKL</name>
<dbReference type="SMART" id="SM00382">
    <property type="entry name" value="AAA"/>
    <property type="match status" value="1"/>
</dbReference>
<dbReference type="SUPFAM" id="SSF52113">
    <property type="entry name" value="BRCT domain"/>
    <property type="match status" value="1"/>
</dbReference>
<dbReference type="Pfam" id="PF25361">
    <property type="entry name" value="AAA_lid_RFC1"/>
    <property type="match status" value="1"/>
</dbReference>
<dbReference type="Pfam" id="PF08519">
    <property type="entry name" value="RFC1"/>
    <property type="match status" value="1"/>
</dbReference>
<feature type="domain" description="BRCT" evidence="12">
    <location>
        <begin position="105"/>
        <end position="183"/>
    </location>
</feature>
<dbReference type="GO" id="GO:0003677">
    <property type="term" value="F:DNA binding"/>
    <property type="evidence" value="ECO:0007669"/>
    <property type="project" value="UniProtKB-KW"/>
</dbReference>
<evidence type="ECO:0000259" key="12">
    <source>
        <dbReference type="PROSITE" id="PS50172"/>
    </source>
</evidence>
<feature type="region of interest" description="Disordered" evidence="11">
    <location>
        <begin position="214"/>
        <end position="248"/>
    </location>
</feature>
<dbReference type="InterPro" id="IPR013725">
    <property type="entry name" value="DNA_replication_fac_RFC1_C"/>
</dbReference>
<dbReference type="InterPro" id="IPR027417">
    <property type="entry name" value="P-loop_NTPase"/>
</dbReference>
<dbReference type="PROSITE" id="PS50172">
    <property type="entry name" value="BRCT"/>
    <property type="match status" value="1"/>
</dbReference>
<keyword evidence="8" id="KW-0238">DNA-binding</keyword>
<feature type="compositionally biased region" description="Acidic residues" evidence="11">
    <location>
        <begin position="756"/>
        <end position="781"/>
    </location>
</feature>
<evidence type="ECO:0000256" key="11">
    <source>
        <dbReference type="SAM" id="MobiDB-lite"/>
    </source>
</evidence>
<reference evidence="13 14" key="1">
    <citation type="journal article" date="2023" name="Elife">
        <title>Identification of key yeast species and microbe-microbe interactions impacting larval growth of Drosophila in the wild.</title>
        <authorList>
            <person name="Mure A."/>
            <person name="Sugiura Y."/>
            <person name="Maeda R."/>
            <person name="Honda K."/>
            <person name="Sakurai N."/>
            <person name="Takahashi Y."/>
            <person name="Watada M."/>
            <person name="Katoh T."/>
            <person name="Gotoh A."/>
            <person name="Gotoh Y."/>
            <person name="Taniguchi I."/>
            <person name="Nakamura K."/>
            <person name="Hayashi T."/>
            <person name="Katayama T."/>
            <person name="Uemura T."/>
            <person name="Hattori Y."/>
        </authorList>
    </citation>
    <scope>NUCLEOTIDE SEQUENCE [LARGE SCALE GENOMIC DNA]</scope>
    <source>
        <strain evidence="13 14">PK-24</strain>
    </source>
</reference>
<dbReference type="Proteomes" id="UP001378960">
    <property type="component" value="Unassembled WGS sequence"/>
</dbReference>
<evidence type="ECO:0000256" key="10">
    <source>
        <dbReference type="PIRNR" id="PIRNR036578"/>
    </source>
</evidence>
<dbReference type="Gene3D" id="3.40.50.300">
    <property type="entry name" value="P-loop containing nucleotide triphosphate hydrolases"/>
    <property type="match status" value="1"/>
</dbReference>
<dbReference type="Pfam" id="PF00004">
    <property type="entry name" value="AAA"/>
    <property type="match status" value="1"/>
</dbReference>
<dbReference type="EMBL" id="BTGB01000009">
    <property type="protein sequence ID" value="GMM48594.1"/>
    <property type="molecule type" value="Genomic_DNA"/>
</dbReference>
<dbReference type="GO" id="GO:0005663">
    <property type="term" value="C:DNA replication factor C complex"/>
    <property type="evidence" value="ECO:0007669"/>
    <property type="project" value="InterPro"/>
</dbReference>
<dbReference type="FunFam" id="1.10.8.60:FF:000021">
    <property type="entry name" value="Replication factor C subunit 1"/>
    <property type="match status" value="1"/>
</dbReference>
<keyword evidence="6 10" id="KW-0547">Nucleotide-binding</keyword>
<dbReference type="PANTHER" id="PTHR23389">
    <property type="entry name" value="CHROMOSOME TRANSMISSION FIDELITY FACTOR 18"/>
    <property type="match status" value="1"/>
</dbReference>
<feature type="compositionally biased region" description="Polar residues" evidence="11">
    <location>
        <begin position="806"/>
        <end position="820"/>
    </location>
</feature>
<dbReference type="InterPro" id="IPR008921">
    <property type="entry name" value="DNA_pol3_clamp-load_cplx_C"/>
</dbReference>
<evidence type="ECO:0000313" key="14">
    <source>
        <dbReference type="Proteomes" id="UP001378960"/>
    </source>
</evidence>
<dbReference type="SUPFAM" id="SSF48019">
    <property type="entry name" value="post-AAA+ oligomerization domain-like"/>
    <property type="match status" value="1"/>
</dbReference>
<dbReference type="Gene3D" id="1.10.8.60">
    <property type="match status" value="1"/>
</dbReference>
<evidence type="ECO:0000256" key="6">
    <source>
        <dbReference type="ARBA" id="ARBA00022741"/>
    </source>
</evidence>
<dbReference type="InterPro" id="IPR047854">
    <property type="entry name" value="RFC_lid"/>
</dbReference>
<keyword evidence="4" id="KW-0597">Phosphoprotein</keyword>
<dbReference type="InterPro" id="IPR003959">
    <property type="entry name" value="ATPase_AAA_core"/>
</dbReference>
<keyword evidence="9 10" id="KW-0539">Nucleus</keyword>
<comment type="subcellular location">
    <subcellularLocation>
        <location evidence="1 10">Nucleus</location>
    </subcellularLocation>
</comment>
<dbReference type="GO" id="GO:0005524">
    <property type="term" value="F:ATP binding"/>
    <property type="evidence" value="ECO:0007669"/>
    <property type="project" value="UniProtKB-UniRule"/>
</dbReference>
<dbReference type="Gene3D" id="3.40.50.10190">
    <property type="entry name" value="BRCT domain"/>
    <property type="match status" value="1"/>
</dbReference>
<dbReference type="CDD" id="cd18140">
    <property type="entry name" value="HLD_clamp_RFC"/>
    <property type="match status" value="1"/>
</dbReference>
<evidence type="ECO:0000256" key="2">
    <source>
        <dbReference type="ARBA" id="ARBA00006116"/>
    </source>
</evidence>
<evidence type="ECO:0000256" key="9">
    <source>
        <dbReference type="ARBA" id="ARBA00023242"/>
    </source>
</evidence>
<comment type="caution">
    <text evidence="13">The sequence shown here is derived from an EMBL/GenBank/DDBJ whole genome shotgun (WGS) entry which is preliminary data.</text>
</comment>